<evidence type="ECO:0000313" key="2">
    <source>
        <dbReference type="EMBL" id="MBW0479291.1"/>
    </source>
</evidence>
<name>A0A9Q3GTF9_9BASI</name>
<dbReference type="AlphaFoldDB" id="A0A9Q3GTF9"/>
<reference evidence="2" key="1">
    <citation type="submission" date="2021-03" db="EMBL/GenBank/DDBJ databases">
        <title>Draft genome sequence of rust myrtle Austropuccinia psidii MF-1, a brazilian biotype.</title>
        <authorList>
            <person name="Quecine M.C."/>
            <person name="Pachon D.M.R."/>
            <person name="Bonatelli M.L."/>
            <person name="Correr F.H."/>
            <person name="Franceschini L.M."/>
            <person name="Leite T.F."/>
            <person name="Margarido G.R.A."/>
            <person name="Almeida C.A."/>
            <person name="Ferrarezi J.A."/>
            <person name="Labate C.A."/>
        </authorList>
    </citation>
    <scope>NUCLEOTIDE SEQUENCE</scope>
    <source>
        <strain evidence="2">MF-1</strain>
    </source>
</reference>
<comment type="caution">
    <text evidence="2">The sequence shown here is derived from an EMBL/GenBank/DDBJ whole genome shotgun (WGS) entry which is preliminary data.</text>
</comment>
<feature type="compositionally biased region" description="Polar residues" evidence="1">
    <location>
        <begin position="262"/>
        <end position="283"/>
    </location>
</feature>
<dbReference type="Proteomes" id="UP000765509">
    <property type="component" value="Unassembled WGS sequence"/>
</dbReference>
<sequence>MGEIEVPQGHFCPPGPKEEDGDHIVPYGLDHKKGGLPKDWKGAPEMSSKLTELNEYSPSVPLPSVLCGSGIFSLLPSPQSMASSGNSDPSQAYDGYKEVEFLDPACNKFLKKEKQCFQPYNPWYFNFHHCFVGKKHCQCPGASIFNVRWYLWSKKDVPFGREFPVSEAPNPDANWGHSNLTGSRQRDVERWTNVGGPIPIDSRPIHPSLEVPISRINSQDVVKRIRRISDLPTDPNAEGSDELDEEEEVEVVPNSIGHKSSDSPSQPASRIFQSQVIPSTPRNLQPVLPWFHQ</sequence>
<organism evidence="2 3">
    <name type="scientific">Austropuccinia psidii MF-1</name>
    <dbReference type="NCBI Taxonomy" id="1389203"/>
    <lineage>
        <taxon>Eukaryota</taxon>
        <taxon>Fungi</taxon>
        <taxon>Dikarya</taxon>
        <taxon>Basidiomycota</taxon>
        <taxon>Pucciniomycotina</taxon>
        <taxon>Pucciniomycetes</taxon>
        <taxon>Pucciniales</taxon>
        <taxon>Sphaerophragmiaceae</taxon>
        <taxon>Austropuccinia</taxon>
    </lineage>
</organism>
<evidence type="ECO:0000256" key="1">
    <source>
        <dbReference type="SAM" id="MobiDB-lite"/>
    </source>
</evidence>
<proteinExistence type="predicted"/>
<feature type="region of interest" description="Disordered" evidence="1">
    <location>
        <begin position="1"/>
        <end position="22"/>
    </location>
</feature>
<keyword evidence="3" id="KW-1185">Reference proteome</keyword>
<feature type="region of interest" description="Disordered" evidence="1">
    <location>
        <begin position="228"/>
        <end position="293"/>
    </location>
</feature>
<gene>
    <name evidence="2" type="ORF">O181_019006</name>
</gene>
<accession>A0A9Q3GTF9</accession>
<feature type="compositionally biased region" description="Acidic residues" evidence="1">
    <location>
        <begin position="239"/>
        <end position="250"/>
    </location>
</feature>
<protein>
    <submittedName>
        <fullName evidence="2">Uncharacterized protein</fullName>
    </submittedName>
</protein>
<dbReference type="EMBL" id="AVOT02005522">
    <property type="protein sequence ID" value="MBW0479291.1"/>
    <property type="molecule type" value="Genomic_DNA"/>
</dbReference>
<evidence type="ECO:0000313" key="3">
    <source>
        <dbReference type="Proteomes" id="UP000765509"/>
    </source>
</evidence>